<sequence length="450" mass="47215">MTNTATAPWALSFDDRGDVSPDGERQFLEQLEAADVADLVIFSHGWNNDEATAASLYQRWCALLDKQLGAGRTIGFLGIRWPSAMWRDEPIPDFDPTPGAAAAGGAGLTDTATTFDADPTLSPQQVADLVALFPSGAAELNELTALLATEPSQDQRDEMFAAMRTFSDKVRAGFDDGEAETADPTRPGMLADDKRADDVFESFADALTEAGIDISDGGGGGGAGLGDNIRKLWLGAKQALRQLTYWQMKNRAGVVGERGLGPLLGRIADRFPDLRIHLVGHSFGARVVSFALAGGPTTTPSPVKSVTLLEGAFSRFAFLDRLPFSSPHPGGALAGRLSRVDGPLTVCYSSHDMALGVMYPLASAAAGDDSAGIDDDPLGRWRAIGSLGAYAAPTEPIGAVRTRYSFAKGAILNVDASSKVTKGGPPAGAHSDIFYPELAWIVASAAGLTS</sequence>
<keyword evidence="1" id="KW-0808">Transferase</keyword>
<dbReference type="Proteomes" id="UP000193465">
    <property type="component" value="Unassembled WGS sequence"/>
</dbReference>
<organism evidence="1 2">
    <name type="scientific">Mycolicibacter engbaekii</name>
    <dbReference type="NCBI Taxonomy" id="188915"/>
    <lineage>
        <taxon>Bacteria</taxon>
        <taxon>Bacillati</taxon>
        <taxon>Actinomycetota</taxon>
        <taxon>Actinomycetes</taxon>
        <taxon>Mycobacteriales</taxon>
        <taxon>Mycobacteriaceae</taxon>
        <taxon>Mycolicibacter</taxon>
    </lineage>
</organism>
<dbReference type="STRING" id="188915.AWC02_13040"/>
<reference evidence="1 2" key="1">
    <citation type="submission" date="2016-01" db="EMBL/GenBank/DDBJ databases">
        <title>The new phylogeny of the genus Mycobacterium.</title>
        <authorList>
            <person name="Tarcisio F."/>
            <person name="Conor M."/>
            <person name="Antonella G."/>
            <person name="Elisabetta G."/>
            <person name="Giulia F.S."/>
            <person name="Sara T."/>
            <person name="Anna F."/>
            <person name="Clotilde B."/>
            <person name="Roberto B."/>
            <person name="Veronica D.S."/>
            <person name="Fabio R."/>
            <person name="Monica P."/>
            <person name="Olivier J."/>
            <person name="Enrico T."/>
            <person name="Nicola S."/>
        </authorList>
    </citation>
    <scope>NUCLEOTIDE SEQUENCE [LARGE SCALE GENOMIC DNA]</scope>
    <source>
        <strain evidence="1 2">ATCC 27353</strain>
    </source>
</reference>
<dbReference type="SUPFAM" id="SSF53474">
    <property type="entry name" value="alpha/beta-Hydrolases"/>
    <property type="match status" value="2"/>
</dbReference>
<evidence type="ECO:0000313" key="2">
    <source>
        <dbReference type="Proteomes" id="UP000193465"/>
    </source>
</evidence>
<accession>A0A1X1TLZ3</accession>
<dbReference type="GO" id="GO:0016301">
    <property type="term" value="F:kinase activity"/>
    <property type="evidence" value="ECO:0007669"/>
    <property type="project" value="UniProtKB-KW"/>
</dbReference>
<dbReference type="Gene3D" id="3.40.50.1820">
    <property type="entry name" value="alpha/beta hydrolase"/>
    <property type="match status" value="1"/>
</dbReference>
<keyword evidence="2" id="KW-1185">Reference proteome</keyword>
<protein>
    <submittedName>
        <fullName evidence="1">Serine-threonine protein kinase</fullName>
    </submittedName>
</protein>
<dbReference type="AlphaFoldDB" id="A0A1X1TLZ3"/>
<dbReference type="InterPro" id="IPR029058">
    <property type="entry name" value="AB_hydrolase_fold"/>
</dbReference>
<proteinExistence type="predicted"/>
<gene>
    <name evidence="1" type="ORF">AWC02_13040</name>
</gene>
<evidence type="ECO:0000313" key="1">
    <source>
        <dbReference type="EMBL" id="ORV45498.1"/>
    </source>
</evidence>
<keyword evidence="1" id="KW-0418">Kinase</keyword>
<name>A0A1X1TLZ3_9MYCO</name>
<comment type="caution">
    <text evidence="1">The sequence shown here is derived from an EMBL/GenBank/DDBJ whole genome shotgun (WGS) entry which is preliminary data.</text>
</comment>
<dbReference type="RefSeq" id="WP_085129162.1">
    <property type="nucleotide sequence ID" value="NZ_LQOT01000042.1"/>
</dbReference>
<dbReference type="EMBL" id="LQOT01000042">
    <property type="protein sequence ID" value="ORV45498.1"/>
    <property type="molecule type" value="Genomic_DNA"/>
</dbReference>